<comment type="caution">
    <text evidence="2">The sequence shown here is derived from an EMBL/GenBank/DDBJ whole genome shotgun (WGS) entry which is preliminary data.</text>
</comment>
<feature type="domain" description="Polyketide/metazoan fatty acid synthase-like dehydratase" evidence="1">
    <location>
        <begin position="1"/>
        <end position="79"/>
    </location>
</feature>
<dbReference type="InterPro" id="IPR042104">
    <property type="entry name" value="PKS_dehydratase_sf"/>
</dbReference>
<dbReference type="Gene3D" id="3.10.129.110">
    <property type="entry name" value="Polyketide synthase dehydratase"/>
    <property type="match status" value="1"/>
</dbReference>
<evidence type="ECO:0000313" key="2">
    <source>
        <dbReference type="EMBL" id="KAA1234679.1"/>
    </source>
</evidence>
<accession>A0A5B1AHY5</accession>
<dbReference type="AlphaFoldDB" id="A0A5B1AHY5"/>
<proteinExistence type="predicted"/>
<dbReference type="SMART" id="SM00826">
    <property type="entry name" value="PKS_DH"/>
    <property type="match status" value="1"/>
</dbReference>
<dbReference type="InterPro" id="IPR020807">
    <property type="entry name" value="PKS_DH"/>
</dbReference>
<name>A0A5B1AHY5_MYCSI</name>
<feature type="non-terminal residue" evidence="2">
    <location>
        <position position="80"/>
    </location>
</feature>
<gene>
    <name evidence="2" type="ORF">F0Q45_27305</name>
</gene>
<keyword evidence="3" id="KW-1185">Reference proteome</keyword>
<evidence type="ECO:0000259" key="1">
    <source>
        <dbReference type="SMART" id="SM00826"/>
    </source>
</evidence>
<dbReference type="RefSeq" id="WP_149656739.1">
    <property type="nucleotide sequence ID" value="NZ_VTZN01000664.1"/>
</dbReference>
<feature type="non-terminal residue" evidence="2">
    <location>
        <position position="1"/>
    </location>
</feature>
<evidence type="ECO:0000313" key="3">
    <source>
        <dbReference type="Proteomes" id="UP000324701"/>
    </source>
</evidence>
<organism evidence="2 3">
    <name type="scientific">Mycobacterium simiae</name>
    <name type="common">Mycobacterium habana</name>
    <dbReference type="NCBI Taxonomy" id="1784"/>
    <lineage>
        <taxon>Bacteria</taxon>
        <taxon>Bacillati</taxon>
        <taxon>Actinomycetota</taxon>
        <taxon>Actinomycetes</taxon>
        <taxon>Mycobacteriales</taxon>
        <taxon>Mycobacteriaceae</taxon>
        <taxon>Mycobacterium</taxon>
        <taxon>Mycobacterium simiae complex</taxon>
    </lineage>
</organism>
<dbReference type="EMBL" id="VTZN01000664">
    <property type="protein sequence ID" value="KAA1234679.1"/>
    <property type="molecule type" value="Genomic_DNA"/>
</dbReference>
<reference evidence="2 3" key="1">
    <citation type="submission" date="2019-09" db="EMBL/GenBank/DDBJ databases">
        <title>Report of infection by Mycobacterium simiae a patient suffering from pulmonary tuberculosis.</title>
        <authorList>
            <person name="Mohanty P.S."/>
            <person name="Bansal A.K."/>
            <person name="Singh H."/>
            <person name="Sharma S."/>
            <person name="Patil S.A."/>
            <person name="Upadhaya P."/>
            <person name="Singh P.K."/>
            <person name="Kumar D."/>
            <person name="Kumar S."/>
            <person name="Singh R.K."/>
            <person name="Chaudhary B."/>
        </authorList>
    </citation>
    <scope>NUCLEOTIDE SEQUENCE [LARGE SCALE GENOMIC DNA]</scope>
    <source>
        <strain evidence="2 3">JAL-560-SIM</strain>
    </source>
</reference>
<protein>
    <recommendedName>
        <fullName evidence="1">Polyketide/metazoan fatty acid synthase-like dehydratase domain-containing protein</fullName>
    </recommendedName>
</protein>
<dbReference type="Proteomes" id="UP000324701">
    <property type="component" value="Unassembled WGS sequence"/>
</dbReference>
<sequence>CGLVEELVLVAPLVLPAGAGVAVQVSVGGAGELGRRAVSVYSRADKSAGSWVLHAQGMLAPAVLQPGADLSVWPPAGAEK</sequence>